<sequence>GRRRPRGSRRVRRLGLCAPRRLWLGCVVRTNGRLAACWAFQSQKMDYAGRKGHGPRDWRPDAGRAKISRQRVGRIGQVPQPRSRATVSPVGGSGRVGSGQIR</sequence>
<proteinExistence type="predicted"/>
<protein>
    <submittedName>
        <fullName evidence="2">Uncharacterized protein</fullName>
    </submittedName>
</protein>
<reference evidence="2" key="4">
    <citation type="submission" date="2019-03" db="UniProtKB">
        <authorList>
            <consortium name="EnsemblPlants"/>
        </authorList>
    </citation>
    <scope>IDENTIFICATION</scope>
</reference>
<reference evidence="3" key="1">
    <citation type="journal article" date="2014" name="Science">
        <title>Ancient hybridizations among the ancestral genomes of bread wheat.</title>
        <authorList>
            <consortium name="International Wheat Genome Sequencing Consortium,"/>
            <person name="Marcussen T."/>
            <person name="Sandve S.R."/>
            <person name="Heier L."/>
            <person name="Spannagl M."/>
            <person name="Pfeifer M."/>
            <person name="Jakobsen K.S."/>
            <person name="Wulff B.B."/>
            <person name="Steuernagel B."/>
            <person name="Mayer K.F."/>
            <person name="Olsen O.A."/>
        </authorList>
    </citation>
    <scope>NUCLEOTIDE SEQUENCE [LARGE SCALE GENOMIC DNA]</scope>
    <source>
        <strain evidence="3">cv. AL8/78</strain>
    </source>
</reference>
<evidence type="ECO:0000313" key="2">
    <source>
        <dbReference type="EnsemblPlants" id="AET2Gv20728900.17"/>
    </source>
</evidence>
<feature type="region of interest" description="Disordered" evidence="1">
    <location>
        <begin position="76"/>
        <end position="102"/>
    </location>
</feature>
<organism evidence="2 3">
    <name type="scientific">Aegilops tauschii subsp. strangulata</name>
    <name type="common">Goatgrass</name>
    <dbReference type="NCBI Taxonomy" id="200361"/>
    <lineage>
        <taxon>Eukaryota</taxon>
        <taxon>Viridiplantae</taxon>
        <taxon>Streptophyta</taxon>
        <taxon>Embryophyta</taxon>
        <taxon>Tracheophyta</taxon>
        <taxon>Spermatophyta</taxon>
        <taxon>Magnoliopsida</taxon>
        <taxon>Liliopsida</taxon>
        <taxon>Poales</taxon>
        <taxon>Poaceae</taxon>
        <taxon>BOP clade</taxon>
        <taxon>Pooideae</taxon>
        <taxon>Triticodae</taxon>
        <taxon>Triticeae</taxon>
        <taxon>Triticinae</taxon>
        <taxon>Aegilops</taxon>
    </lineage>
</organism>
<dbReference type="EnsemblPlants" id="AET2Gv20728900.17">
    <property type="protein sequence ID" value="AET2Gv20728900.17"/>
    <property type="gene ID" value="AET2Gv20728900"/>
</dbReference>
<dbReference type="Gramene" id="AET2Gv20728900.17">
    <property type="protein sequence ID" value="AET2Gv20728900.17"/>
    <property type="gene ID" value="AET2Gv20728900"/>
</dbReference>
<evidence type="ECO:0000313" key="3">
    <source>
        <dbReference type="Proteomes" id="UP000015105"/>
    </source>
</evidence>
<reference evidence="2" key="3">
    <citation type="journal article" date="2017" name="Nature">
        <title>Genome sequence of the progenitor of the wheat D genome Aegilops tauschii.</title>
        <authorList>
            <person name="Luo M.C."/>
            <person name="Gu Y.Q."/>
            <person name="Puiu D."/>
            <person name="Wang H."/>
            <person name="Twardziok S.O."/>
            <person name="Deal K.R."/>
            <person name="Huo N."/>
            <person name="Zhu T."/>
            <person name="Wang L."/>
            <person name="Wang Y."/>
            <person name="McGuire P.E."/>
            <person name="Liu S."/>
            <person name="Long H."/>
            <person name="Ramasamy R.K."/>
            <person name="Rodriguez J.C."/>
            <person name="Van S.L."/>
            <person name="Yuan L."/>
            <person name="Wang Z."/>
            <person name="Xia Z."/>
            <person name="Xiao L."/>
            <person name="Anderson O.D."/>
            <person name="Ouyang S."/>
            <person name="Liang Y."/>
            <person name="Zimin A.V."/>
            <person name="Pertea G."/>
            <person name="Qi P."/>
            <person name="Bennetzen J.L."/>
            <person name="Dai X."/>
            <person name="Dawson M.W."/>
            <person name="Muller H.G."/>
            <person name="Kugler K."/>
            <person name="Rivarola-Duarte L."/>
            <person name="Spannagl M."/>
            <person name="Mayer K.F.X."/>
            <person name="Lu F.H."/>
            <person name="Bevan M.W."/>
            <person name="Leroy P."/>
            <person name="Li P."/>
            <person name="You F.M."/>
            <person name="Sun Q."/>
            <person name="Liu Z."/>
            <person name="Lyons E."/>
            <person name="Wicker T."/>
            <person name="Salzberg S.L."/>
            <person name="Devos K.M."/>
            <person name="Dvorak J."/>
        </authorList>
    </citation>
    <scope>NUCLEOTIDE SEQUENCE [LARGE SCALE GENOMIC DNA]</scope>
    <source>
        <strain evidence="2">cv. AL8/78</strain>
    </source>
</reference>
<dbReference type="Proteomes" id="UP000015105">
    <property type="component" value="Chromosome 2D"/>
</dbReference>
<accession>A0A453C466</accession>
<dbReference type="AlphaFoldDB" id="A0A453C466"/>
<name>A0A453C466_AEGTS</name>
<feature type="compositionally biased region" description="Gly residues" evidence="1">
    <location>
        <begin position="91"/>
        <end position="102"/>
    </location>
</feature>
<keyword evidence="3" id="KW-1185">Reference proteome</keyword>
<evidence type="ECO:0000256" key="1">
    <source>
        <dbReference type="SAM" id="MobiDB-lite"/>
    </source>
</evidence>
<reference evidence="3" key="2">
    <citation type="journal article" date="2017" name="Nat. Plants">
        <title>The Aegilops tauschii genome reveals multiple impacts of transposons.</title>
        <authorList>
            <person name="Zhao G."/>
            <person name="Zou C."/>
            <person name="Li K."/>
            <person name="Wang K."/>
            <person name="Li T."/>
            <person name="Gao L."/>
            <person name="Zhang X."/>
            <person name="Wang H."/>
            <person name="Yang Z."/>
            <person name="Liu X."/>
            <person name="Jiang W."/>
            <person name="Mao L."/>
            <person name="Kong X."/>
            <person name="Jiao Y."/>
            <person name="Jia J."/>
        </authorList>
    </citation>
    <scope>NUCLEOTIDE SEQUENCE [LARGE SCALE GENOMIC DNA]</scope>
    <source>
        <strain evidence="3">cv. AL8/78</strain>
    </source>
</reference>
<reference evidence="2" key="5">
    <citation type="journal article" date="2021" name="G3 (Bethesda)">
        <title>Aegilops tauschii genome assembly Aet v5.0 features greater sequence contiguity and improved annotation.</title>
        <authorList>
            <person name="Wang L."/>
            <person name="Zhu T."/>
            <person name="Rodriguez J.C."/>
            <person name="Deal K.R."/>
            <person name="Dubcovsky J."/>
            <person name="McGuire P.E."/>
            <person name="Lux T."/>
            <person name="Spannagl M."/>
            <person name="Mayer K.F.X."/>
            <person name="Baldrich P."/>
            <person name="Meyers B.C."/>
            <person name="Huo N."/>
            <person name="Gu Y.Q."/>
            <person name="Zhou H."/>
            <person name="Devos K.M."/>
            <person name="Bennetzen J.L."/>
            <person name="Unver T."/>
            <person name="Budak H."/>
            <person name="Gulick P.J."/>
            <person name="Galiba G."/>
            <person name="Kalapos B."/>
            <person name="Nelson D.R."/>
            <person name="Li P."/>
            <person name="You F.M."/>
            <person name="Luo M.C."/>
            <person name="Dvorak J."/>
        </authorList>
    </citation>
    <scope>NUCLEOTIDE SEQUENCE [LARGE SCALE GENOMIC DNA]</scope>
    <source>
        <strain evidence="2">cv. AL8/78</strain>
    </source>
</reference>